<dbReference type="Pfam" id="PF16321">
    <property type="entry name" value="Ribosom_S30AE_C"/>
    <property type="match status" value="1"/>
</dbReference>
<dbReference type="InterPro" id="IPR050574">
    <property type="entry name" value="HPF/YfiA_ribosome-assoc"/>
</dbReference>
<evidence type="ECO:0000259" key="3">
    <source>
        <dbReference type="Pfam" id="PF16321"/>
    </source>
</evidence>
<dbReference type="Pfam" id="PF02482">
    <property type="entry name" value="Ribosomal_S30AE"/>
    <property type="match status" value="1"/>
</dbReference>
<dbReference type="GO" id="GO:0045900">
    <property type="term" value="P:negative regulation of translational elongation"/>
    <property type="evidence" value="ECO:0007669"/>
    <property type="project" value="TreeGrafter"/>
</dbReference>
<protein>
    <recommendedName>
        <fullName evidence="2">Ribosome hibernation promoting factor</fullName>
        <shortName evidence="2">HPF</shortName>
    </recommendedName>
</protein>
<dbReference type="NCBIfam" id="TIGR00741">
    <property type="entry name" value="yfiA"/>
    <property type="match status" value="1"/>
</dbReference>
<evidence type="ECO:0000313" key="4">
    <source>
        <dbReference type="EMBL" id="MYC97078.1"/>
    </source>
</evidence>
<dbReference type="GO" id="GO:0043024">
    <property type="term" value="F:ribosomal small subunit binding"/>
    <property type="evidence" value="ECO:0007669"/>
    <property type="project" value="TreeGrafter"/>
</dbReference>
<comment type="similarity">
    <text evidence="2">Belongs to the HPF/YfiA ribosome-associated protein family. Long HPF subfamily.</text>
</comment>
<feature type="domain" description="Sigma 54 modulation/S30EA ribosomal protein C-terminal" evidence="3">
    <location>
        <begin position="124"/>
        <end position="177"/>
    </location>
</feature>
<dbReference type="GO" id="GO:0022627">
    <property type="term" value="C:cytosolic small ribosomal subunit"/>
    <property type="evidence" value="ECO:0007669"/>
    <property type="project" value="TreeGrafter"/>
</dbReference>
<dbReference type="InterPro" id="IPR032528">
    <property type="entry name" value="Ribosom_S30AE_C"/>
</dbReference>
<dbReference type="InterPro" id="IPR003489">
    <property type="entry name" value="RHF/RaiA"/>
</dbReference>
<comment type="function">
    <text evidence="2">Required for dimerization of active 70S ribosomes into 100S ribosomes in stationary phase; 100S ribosomes are translationally inactive and sometimes present during exponential growth.</text>
</comment>
<dbReference type="EMBL" id="VXMH01000104">
    <property type="protein sequence ID" value="MYC97078.1"/>
    <property type="molecule type" value="Genomic_DNA"/>
</dbReference>
<dbReference type="InterPro" id="IPR036567">
    <property type="entry name" value="RHF-like"/>
</dbReference>
<evidence type="ECO:0000256" key="2">
    <source>
        <dbReference type="HAMAP-Rule" id="MF_00839"/>
    </source>
</evidence>
<reference evidence="4" key="1">
    <citation type="submission" date="2019-09" db="EMBL/GenBank/DDBJ databases">
        <title>Characterisation of the sponge microbiome using genome-centric metagenomics.</title>
        <authorList>
            <person name="Engelberts J.P."/>
            <person name="Robbins S.J."/>
            <person name="De Goeij J.M."/>
            <person name="Aranda M."/>
            <person name="Bell S.C."/>
            <person name="Webster N.S."/>
        </authorList>
    </citation>
    <scope>NUCLEOTIDE SEQUENCE</scope>
    <source>
        <strain evidence="4">SB0661_bin_32</strain>
    </source>
</reference>
<comment type="subcellular location">
    <subcellularLocation>
        <location evidence="2">Cytoplasm</location>
    </subcellularLocation>
</comment>
<keyword evidence="1 2" id="KW-0810">Translation regulation</keyword>
<dbReference type="AlphaFoldDB" id="A0A6B1DBG0"/>
<dbReference type="InterPro" id="IPR038416">
    <property type="entry name" value="Ribosom_S30AE_C_sf"/>
</dbReference>
<dbReference type="Gene3D" id="3.30.505.50">
    <property type="entry name" value="Sigma 54 modulation/S30EA ribosomal protein, C-terminal domain"/>
    <property type="match status" value="1"/>
</dbReference>
<dbReference type="CDD" id="cd00552">
    <property type="entry name" value="RaiA"/>
    <property type="match status" value="1"/>
</dbReference>
<proteinExistence type="inferred from homology"/>
<dbReference type="HAMAP" id="MF_00839">
    <property type="entry name" value="HPF"/>
    <property type="match status" value="1"/>
</dbReference>
<comment type="caution">
    <text evidence="4">The sequence shown here is derived from an EMBL/GenBank/DDBJ whole genome shotgun (WGS) entry which is preliminary data.</text>
</comment>
<gene>
    <name evidence="4" type="primary">raiA</name>
    <name evidence="2" type="synonym">hpf</name>
    <name evidence="4" type="ORF">F4X14_19140</name>
</gene>
<organism evidence="4">
    <name type="scientific">Caldilineaceae bacterium SB0661_bin_32</name>
    <dbReference type="NCBI Taxonomy" id="2605255"/>
    <lineage>
        <taxon>Bacteria</taxon>
        <taxon>Bacillati</taxon>
        <taxon>Chloroflexota</taxon>
        <taxon>Caldilineae</taxon>
        <taxon>Caldilineales</taxon>
        <taxon>Caldilineaceae</taxon>
    </lineage>
</organism>
<dbReference type="Gene3D" id="3.30.160.100">
    <property type="entry name" value="Ribosome hibernation promotion factor-like"/>
    <property type="match status" value="1"/>
</dbReference>
<dbReference type="PANTHER" id="PTHR33231:SF1">
    <property type="entry name" value="30S RIBOSOMAL PROTEIN"/>
    <property type="match status" value="1"/>
</dbReference>
<dbReference type="PANTHER" id="PTHR33231">
    <property type="entry name" value="30S RIBOSOMAL PROTEIN"/>
    <property type="match status" value="1"/>
</dbReference>
<name>A0A6B1DBG0_9CHLR</name>
<dbReference type="SUPFAM" id="SSF69754">
    <property type="entry name" value="Ribosome binding protein Y (YfiA homologue)"/>
    <property type="match status" value="1"/>
</dbReference>
<keyword evidence="2" id="KW-0963">Cytoplasm</keyword>
<evidence type="ECO:0000256" key="1">
    <source>
        <dbReference type="ARBA" id="ARBA00022845"/>
    </source>
</evidence>
<dbReference type="InterPro" id="IPR034694">
    <property type="entry name" value="HPF_long/plastid"/>
</dbReference>
<sequence length="183" mass="21071">MNLTVHGRNVAISDRVQDYVDKKVGRLDKYLPRIREARVELVRRETRAAADRYTAQLTIWTSGQILRAEESSEDLFASVDAIVDKMYRQIERYKGRRFKSKRRDAAAAAAAVEMSATQLPDDSLNIVRTKQFVAEPMLPEEAVEQMELLGHDFFVFYNVDTRSLNIVYGRRDGNYGLLQPRVN</sequence>
<accession>A0A6B1DBG0</accession>
<comment type="subunit">
    <text evidence="2">Interacts with 100S ribosomes.</text>
</comment>